<comment type="caution">
    <text evidence="3">The sequence shown here is derived from an EMBL/GenBank/DDBJ whole genome shotgun (WGS) entry which is preliminary data.</text>
</comment>
<protein>
    <recommendedName>
        <fullName evidence="2">YhdP central domain-containing protein</fullName>
    </recommendedName>
</protein>
<evidence type="ECO:0000259" key="2">
    <source>
        <dbReference type="Pfam" id="PF13116"/>
    </source>
</evidence>
<dbReference type="AlphaFoldDB" id="A0A4Q1B1D9"/>
<keyword evidence="4" id="KW-1185">Reference proteome</keyword>
<keyword evidence="1" id="KW-1133">Transmembrane helix</keyword>
<feature type="domain" description="YhdP central" evidence="2">
    <location>
        <begin position="249"/>
        <end position="608"/>
    </location>
</feature>
<proteinExistence type="predicted"/>
<feature type="transmembrane region" description="Helical" evidence="1">
    <location>
        <begin position="16"/>
        <end position="38"/>
    </location>
</feature>
<gene>
    <name evidence="3" type="ORF">CP965_01560</name>
</gene>
<reference evidence="3 4" key="1">
    <citation type="submission" date="2017-09" db="EMBL/GenBank/DDBJ databases">
        <title>Genomics of the genus Arcobacter.</title>
        <authorList>
            <person name="Perez-Cataluna A."/>
            <person name="Figueras M.J."/>
            <person name="Salas-Masso N."/>
        </authorList>
    </citation>
    <scope>NUCLEOTIDE SEQUENCE [LARGE SCALE GENOMIC DNA]</scope>
    <source>
        <strain evidence="3 4">F156-34</strain>
    </source>
</reference>
<dbReference type="Pfam" id="PF13116">
    <property type="entry name" value="YhdP"/>
    <property type="match status" value="2"/>
</dbReference>
<accession>A0A4Q1B1D9</accession>
<organism evidence="3 4">
    <name type="scientific">Halarcobacter mediterraneus</name>
    <dbReference type="NCBI Taxonomy" id="2023153"/>
    <lineage>
        <taxon>Bacteria</taxon>
        <taxon>Pseudomonadati</taxon>
        <taxon>Campylobacterota</taxon>
        <taxon>Epsilonproteobacteria</taxon>
        <taxon>Campylobacterales</taxon>
        <taxon>Arcobacteraceae</taxon>
        <taxon>Halarcobacter</taxon>
    </lineage>
</organism>
<dbReference type="OrthoDB" id="5332226at2"/>
<feature type="domain" description="YhdP central" evidence="2">
    <location>
        <begin position="652"/>
        <end position="948"/>
    </location>
</feature>
<dbReference type="InterPro" id="IPR025263">
    <property type="entry name" value="YhdP_central"/>
</dbReference>
<evidence type="ECO:0000256" key="1">
    <source>
        <dbReference type="SAM" id="Phobius"/>
    </source>
</evidence>
<evidence type="ECO:0000313" key="3">
    <source>
        <dbReference type="EMBL" id="RXK14161.1"/>
    </source>
</evidence>
<dbReference type="Proteomes" id="UP000289718">
    <property type="component" value="Unassembled WGS sequence"/>
</dbReference>
<dbReference type="EMBL" id="NXIE01000001">
    <property type="protein sequence ID" value="RXK14161.1"/>
    <property type="molecule type" value="Genomic_DNA"/>
</dbReference>
<name>A0A4Q1B1D9_9BACT</name>
<keyword evidence="1" id="KW-0472">Membrane</keyword>
<keyword evidence="1" id="KW-0812">Transmembrane</keyword>
<evidence type="ECO:0000313" key="4">
    <source>
        <dbReference type="Proteomes" id="UP000289718"/>
    </source>
</evidence>
<sequence>MAIIAKRINSIMLKAIKLLILIFLFLFSVLIFLIFYGVKIDSFSFSNISISKLYLKYDKKLILEVDDLLINYISSNKKLTTQELKDDFLEVPKLLKYFRKIDIKRLKVKDNEFTILINEKELYVDNKDINLSASLDFVNGKMKMNIYSMYFKSLNLTFFGEALVESSKNKVLFSGYFNKDNNINGEINLKSDDKYLDFFVNTTNSIKSISFLKDFFRLDSIAESWMYDNVKGDINLKYLSGKIDLEEKEPIPSSIKGKAYVENAHIRFNKKVKTVNTSKLEINYDNDTLSFNLNEPKYDNSKLYGSRVYINNLTSLDKGRVIVELKSDSILNDDILEILKAYEIKLPFKQIDGENISSLRLEIPYLASKKMEIIGDFSLKNAHIQLNDFKVFVNHANISLKNNMVSINNSLIKYKDLAEGKLFLNIDTKKMLAKGKVDFTDFEIISNEKNILNLSNKEIPLSIDFNNNTIINLENLNSKIVIDENNLTLNIPNLEDFYDYSELLKDSGLGKGDLKVSINKNDEIFFSTNLKELDFPFEKNTEKITTLSAKGRILDDIITIKTDDSDIEIILEKEKNPLIRLSNIDLSLEKEEDNTLNKEFLSIDLELNNSFIKFDEKHKYKTQWAKINLNKEIISFEGKALDVDLPLAKGFKKLSELTLKGTFKDKILEIKSKDNKLDFKYDITKEKMFMNVQEYNVLYNTDDAFSEGERTSYYIDGKNSNIIINGKYVAKAETYKFIFEEHKTDVKLKYKETEFKYHEDFDDNLNLEAINMSDDFLNSLISKDIISGGSVNLNAYGKNGFIEGTAFIKESKIKDLAILNNLLMFINTSPALINPLFAVPSVVGMATEGGFNINGYRVTDGRIDFTYNFDNKLLNMYKIFTKGNGIDFEGFANINFNSSRIDSELKLIFFKSYSKVVGAIPVLNYLFLGDEKRVDTEVEIYGTLDDPKYKTNVARDGVNAPVNFLKRLINSPMKIIDSLSE</sequence>